<name>A0ABN7RQB0_OIKDI</name>
<evidence type="ECO:0000256" key="1">
    <source>
        <dbReference type="SAM" id="Phobius"/>
    </source>
</evidence>
<evidence type="ECO:0000313" key="2">
    <source>
        <dbReference type="EMBL" id="CAG5080685.1"/>
    </source>
</evidence>
<feature type="transmembrane region" description="Helical" evidence="1">
    <location>
        <begin position="142"/>
        <end position="163"/>
    </location>
</feature>
<reference evidence="2 3" key="1">
    <citation type="submission" date="2021-04" db="EMBL/GenBank/DDBJ databases">
        <authorList>
            <person name="Bliznina A."/>
        </authorList>
    </citation>
    <scope>NUCLEOTIDE SEQUENCE [LARGE SCALE GENOMIC DNA]</scope>
</reference>
<organism evidence="2 3">
    <name type="scientific">Oikopleura dioica</name>
    <name type="common">Tunicate</name>
    <dbReference type="NCBI Taxonomy" id="34765"/>
    <lineage>
        <taxon>Eukaryota</taxon>
        <taxon>Metazoa</taxon>
        <taxon>Chordata</taxon>
        <taxon>Tunicata</taxon>
        <taxon>Appendicularia</taxon>
        <taxon>Copelata</taxon>
        <taxon>Oikopleuridae</taxon>
        <taxon>Oikopleura</taxon>
    </lineage>
</organism>
<sequence>MKLIGEIPMTRFEKYAFACQLGREPAINFVNSTLVTNDRVYVLLRLILGLTSIMRLTWVGSSTPFRGLNYPIAVILTIYTNFNRKKIILGFGSKMQTLNKIHSLFFNCQIILSLFIAITNGTKWLGFFPYRDMSRRWPDMTTIMMIAKEFVPLIFLLVEILWFDTKVSFAGCWHGIISTAIVVLAVFAGAKQTPQNIV</sequence>
<protein>
    <submittedName>
        <fullName evidence="2">Oidioi.mRNA.OKI2018_I69.PAR.g9683.t1.cds</fullName>
    </submittedName>
</protein>
<feature type="transmembrane region" description="Helical" evidence="1">
    <location>
        <begin position="67"/>
        <end position="83"/>
    </location>
</feature>
<accession>A0ABN7RQB0</accession>
<feature type="transmembrane region" description="Helical" evidence="1">
    <location>
        <begin position="170"/>
        <end position="190"/>
    </location>
</feature>
<keyword evidence="1" id="KW-0812">Transmembrane</keyword>
<evidence type="ECO:0000313" key="3">
    <source>
        <dbReference type="Proteomes" id="UP001158576"/>
    </source>
</evidence>
<gene>
    <name evidence="2" type="ORF">OKIOD_LOCUS1241</name>
</gene>
<keyword evidence="1" id="KW-0472">Membrane</keyword>
<keyword evidence="3" id="KW-1185">Reference proteome</keyword>
<feature type="transmembrane region" description="Helical" evidence="1">
    <location>
        <begin position="104"/>
        <end position="122"/>
    </location>
</feature>
<proteinExistence type="predicted"/>
<keyword evidence="1" id="KW-1133">Transmembrane helix</keyword>
<dbReference type="EMBL" id="OU015568">
    <property type="protein sequence ID" value="CAG5080685.1"/>
    <property type="molecule type" value="Genomic_DNA"/>
</dbReference>
<feature type="transmembrane region" description="Helical" evidence="1">
    <location>
        <begin position="42"/>
        <end position="61"/>
    </location>
</feature>
<dbReference type="Proteomes" id="UP001158576">
    <property type="component" value="Chromosome PAR"/>
</dbReference>